<gene>
    <name evidence="1" type="ORF">QE152_g20011</name>
</gene>
<reference evidence="1 2" key="1">
    <citation type="journal article" date="2024" name="BMC Genomics">
        <title>De novo assembly and annotation of Popillia japonica's genome with initial clues to its potential as an invasive pest.</title>
        <authorList>
            <person name="Cucini C."/>
            <person name="Boschi S."/>
            <person name="Funari R."/>
            <person name="Cardaioli E."/>
            <person name="Iannotti N."/>
            <person name="Marturano G."/>
            <person name="Paoli F."/>
            <person name="Bruttini M."/>
            <person name="Carapelli A."/>
            <person name="Frati F."/>
            <person name="Nardi F."/>
        </authorList>
    </citation>
    <scope>NUCLEOTIDE SEQUENCE [LARGE SCALE GENOMIC DNA]</scope>
    <source>
        <strain evidence="1">DMR45628</strain>
    </source>
</reference>
<proteinExistence type="predicted"/>
<name>A0AAW1KM70_POPJA</name>
<comment type="caution">
    <text evidence="1">The sequence shown here is derived from an EMBL/GenBank/DDBJ whole genome shotgun (WGS) entry which is preliminary data.</text>
</comment>
<dbReference type="AlphaFoldDB" id="A0AAW1KM70"/>
<dbReference type="Proteomes" id="UP001458880">
    <property type="component" value="Unassembled WGS sequence"/>
</dbReference>
<keyword evidence="2" id="KW-1185">Reference proteome</keyword>
<protein>
    <submittedName>
        <fullName evidence="1">Uncharacterized protein</fullName>
    </submittedName>
</protein>
<evidence type="ECO:0000313" key="1">
    <source>
        <dbReference type="EMBL" id="KAK9721813.1"/>
    </source>
</evidence>
<evidence type="ECO:0000313" key="2">
    <source>
        <dbReference type="Proteomes" id="UP001458880"/>
    </source>
</evidence>
<sequence length="84" mass="9661">MEQISPTNTMSYFTPLSSPHSMAYLLERSQSLAQYLKHNKNLSFFPILLSWDLEPLCALLRAFSRPECRSRYVTETEAEVTTDG</sequence>
<accession>A0AAW1KM70</accession>
<organism evidence="1 2">
    <name type="scientific">Popillia japonica</name>
    <name type="common">Japanese beetle</name>
    <dbReference type="NCBI Taxonomy" id="7064"/>
    <lineage>
        <taxon>Eukaryota</taxon>
        <taxon>Metazoa</taxon>
        <taxon>Ecdysozoa</taxon>
        <taxon>Arthropoda</taxon>
        <taxon>Hexapoda</taxon>
        <taxon>Insecta</taxon>
        <taxon>Pterygota</taxon>
        <taxon>Neoptera</taxon>
        <taxon>Endopterygota</taxon>
        <taxon>Coleoptera</taxon>
        <taxon>Polyphaga</taxon>
        <taxon>Scarabaeiformia</taxon>
        <taxon>Scarabaeidae</taxon>
        <taxon>Rutelinae</taxon>
        <taxon>Popillia</taxon>
    </lineage>
</organism>
<dbReference type="EMBL" id="JASPKY010000194">
    <property type="protein sequence ID" value="KAK9721813.1"/>
    <property type="molecule type" value="Genomic_DNA"/>
</dbReference>